<accession>A0A8K0IY75</accession>
<feature type="region of interest" description="Disordered" evidence="1">
    <location>
        <begin position="53"/>
        <end position="82"/>
    </location>
</feature>
<evidence type="ECO:0000313" key="3">
    <source>
        <dbReference type="Proteomes" id="UP000797356"/>
    </source>
</evidence>
<keyword evidence="3" id="KW-1185">Reference proteome</keyword>
<dbReference type="Proteomes" id="UP000797356">
    <property type="component" value="Chromosome 16"/>
</dbReference>
<reference evidence="2" key="1">
    <citation type="journal article" date="2017" name="Gigascience">
        <title>The genome draft of coconut (Cocos nucifera).</title>
        <authorList>
            <person name="Xiao Y."/>
            <person name="Xu P."/>
            <person name="Fan H."/>
            <person name="Baudouin L."/>
            <person name="Xia W."/>
            <person name="Bocs S."/>
            <person name="Xu J."/>
            <person name="Li Q."/>
            <person name="Guo A."/>
            <person name="Zhou L."/>
            <person name="Li J."/>
            <person name="Wu Y."/>
            <person name="Ma Z."/>
            <person name="Armero A."/>
            <person name="Issali A.E."/>
            <person name="Liu N."/>
            <person name="Peng M."/>
            <person name="Yang Y."/>
        </authorList>
    </citation>
    <scope>NUCLEOTIDE SEQUENCE</scope>
    <source>
        <tissue evidence="2">Spear leaf of Hainan Tall coconut</tissue>
    </source>
</reference>
<name>A0A8K0IY75_COCNU</name>
<proteinExistence type="predicted"/>
<dbReference type="EMBL" id="CM017887">
    <property type="protein sequence ID" value="KAG1371311.1"/>
    <property type="molecule type" value="Genomic_DNA"/>
</dbReference>
<comment type="caution">
    <text evidence="2">The sequence shown here is derived from an EMBL/GenBank/DDBJ whole genome shotgun (WGS) entry which is preliminary data.</text>
</comment>
<sequence>MALYHLSLTGTNQSKITRTIGAIRALLAMAAEEEGAPAGAVAGKVVGDDGAVQPGGECGGAAGADGRGGGGADKRGGSADRGVLHGGIVRMSRGSLRFRMLVRAVGAEKVLMRVVEAESSSEVKRDGKANSGR</sequence>
<organism evidence="2 3">
    <name type="scientific">Cocos nucifera</name>
    <name type="common">Coconut palm</name>
    <dbReference type="NCBI Taxonomy" id="13894"/>
    <lineage>
        <taxon>Eukaryota</taxon>
        <taxon>Viridiplantae</taxon>
        <taxon>Streptophyta</taxon>
        <taxon>Embryophyta</taxon>
        <taxon>Tracheophyta</taxon>
        <taxon>Spermatophyta</taxon>
        <taxon>Magnoliopsida</taxon>
        <taxon>Liliopsida</taxon>
        <taxon>Arecaceae</taxon>
        <taxon>Arecoideae</taxon>
        <taxon>Cocoseae</taxon>
        <taxon>Attaleinae</taxon>
        <taxon>Cocos</taxon>
    </lineage>
</organism>
<gene>
    <name evidence="2" type="ORF">COCNU_16G004050</name>
</gene>
<evidence type="ECO:0000313" key="2">
    <source>
        <dbReference type="EMBL" id="KAG1371311.1"/>
    </source>
</evidence>
<evidence type="ECO:0000256" key="1">
    <source>
        <dbReference type="SAM" id="MobiDB-lite"/>
    </source>
</evidence>
<dbReference type="AlphaFoldDB" id="A0A8K0IY75"/>
<feature type="compositionally biased region" description="Gly residues" evidence="1">
    <location>
        <begin position="56"/>
        <end position="71"/>
    </location>
</feature>
<reference evidence="2" key="2">
    <citation type="submission" date="2019-07" db="EMBL/GenBank/DDBJ databases">
        <authorList>
            <person name="Yang Y."/>
            <person name="Bocs S."/>
            <person name="Baudouin L."/>
        </authorList>
    </citation>
    <scope>NUCLEOTIDE SEQUENCE</scope>
    <source>
        <tissue evidence="2">Spear leaf of Hainan Tall coconut</tissue>
    </source>
</reference>
<protein>
    <submittedName>
        <fullName evidence="2">Putative U-box domain-containing protein 39</fullName>
    </submittedName>
</protein>